<dbReference type="AlphaFoldDB" id="A0A6C0IG07"/>
<proteinExistence type="predicted"/>
<protein>
    <submittedName>
        <fullName evidence="1">Uncharacterized protein</fullName>
    </submittedName>
</protein>
<dbReference type="EMBL" id="MN740179">
    <property type="protein sequence ID" value="QHT92151.1"/>
    <property type="molecule type" value="Genomic_DNA"/>
</dbReference>
<name>A0A6C0IG07_9ZZZZ</name>
<sequence length="180" mass="19673">MTSIGFNNPISGSYGTSSNVASATSPGGAIRGYMTTSVMDNDKSYPNYEHIRFNLKQAWNTTYPSQLRASNKKRIITPFRAVTNSGDILCRDSYSCGGSCQSFQSRPNLRGLSTRFGSIQSACDGSLVPAASCNVKYVYDSSNYITFVKQQAINKNYNDLSNSGNNNSAGQSVFRAVRRY</sequence>
<reference evidence="1" key="1">
    <citation type="journal article" date="2020" name="Nature">
        <title>Giant virus diversity and host interactions through global metagenomics.</title>
        <authorList>
            <person name="Schulz F."/>
            <person name="Roux S."/>
            <person name="Paez-Espino D."/>
            <person name="Jungbluth S."/>
            <person name="Walsh D.A."/>
            <person name="Denef V.J."/>
            <person name="McMahon K.D."/>
            <person name="Konstantinidis K.T."/>
            <person name="Eloe-Fadrosh E.A."/>
            <person name="Kyrpides N.C."/>
            <person name="Woyke T."/>
        </authorList>
    </citation>
    <scope>NUCLEOTIDE SEQUENCE</scope>
    <source>
        <strain evidence="1">GVMAG-M-3300023184-86</strain>
    </source>
</reference>
<accession>A0A6C0IG07</accession>
<evidence type="ECO:0000313" key="1">
    <source>
        <dbReference type="EMBL" id="QHT92151.1"/>
    </source>
</evidence>
<organism evidence="1">
    <name type="scientific">viral metagenome</name>
    <dbReference type="NCBI Taxonomy" id="1070528"/>
    <lineage>
        <taxon>unclassified sequences</taxon>
        <taxon>metagenomes</taxon>
        <taxon>organismal metagenomes</taxon>
    </lineage>
</organism>